<dbReference type="SUPFAM" id="SSF51735">
    <property type="entry name" value="NAD(P)-binding Rossmann-fold domains"/>
    <property type="match status" value="1"/>
</dbReference>
<protein>
    <recommendedName>
        <fullName evidence="1">NAD-dependent epimerase/dehydratase domain-containing protein</fullName>
    </recommendedName>
</protein>
<dbReference type="EMBL" id="LGIA01000149">
    <property type="protein sequence ID" value="KOH44972.1"/>
    <property type="molecule type" value="Genomic_DNA"/>
</dbReference>
<dbReference type="Pfam" id="PF01370">
    <property type="entry name" value="Epimerase"/>
    <property type="match status" value="1"/>
</dbReference>
<organism evidence="2 3">
    <name type="scientific">Sunxiuqinia dokdonensis</name>
    <dbReference type="NCBI Taxonomy" id="1409788"/>
    <lineage>
        <taxon>Bacteria</taxon>
        <taxon>Pseudomonadati</taxon>
        <taxon>Bacteroidota</taxon>
        <taxon>Bacteroidia</taxon>
        <taxon>Marinilabiliales</taxon>
        <taxon>Prolixibacteraceae</taxon>
        <taxon>Sunxiuqinia</taxon>
    </lineage>
</organism>
<feature type="domain" description="NAD-dependent epimerase/dehydratase" evidence="1">
    <location>
        <begin position="12"/>
        <end position="195"/>
    </location>
</feature>
<dbReference type="Proteomes" id="UP000036958">
    <property type="component" value="Unassembled WGS sequence"/>
</dbReference>
<reference evidence="3" key="1">
    <citation type="submission" date="2015-07" db="EMBL/GenBank/DDBJ databases">
        <title>Genome sequencing of Sunxiuqinia dokdonensis strain SK.</title>
        <authorList>
            <person name="Ahn S."/>
            <person name="Kim B.-C."/>
        </authorList>
    </citation>
    <scope>NUCLEOTIDE SEQUENCE [LARGE SCALE GENOMIC DNA]</scope>
    <source>
        <strain evidence="3">SK</strain>
    </source>
</reference>
<gene>
    <name evidence="2" type="ORF">NC99_20970</name>
</gene>
<evidence type="ECO:0000259" key="1">
    <source>
        <dbReference type="Pfam" id="PF01370"/>
    </source>
</evidence>
<dbReference type="AlphaFoldDB" id="A0A0L8V9T4"/>
<name>A0A0L8V9T4_9BACT</name>
<evidence type="ECO:0000313" key="2">
    <source>
        <dbReference type="EMBL" id="KOH44972.1"/>
    </source>
</evidence>
<keyword evidence="3" id="KW-1185">Reference proteome</keyword>
<sequence length="300" mass="33052">MVRESSNLLSLKNTDLELFKGSFLHADDLRKALAGCQAVVHVAANTSQWPSGYEHYKKANIDGTRLVLEASKKAGIERFIFVGSANAFGPGSQENPGDESSPFTDLQHQSGYMRSKHEAQQLVLDFHRKHQFPATIVNPTFMLGKYDAKPSSGQMLLMAHGKRLMPCPAGGKNFIHVEDVASGIVSAIENGRNGQCYLLANENLSYREFFGKMQSVCGWPKQLLPLPKPLLNFAGQAGTWYEKLSGNPAKLNAINARLLQADNYYSPAKALSELQLPQTPVETAISDALAWFAEHGYLRK</sequence>
<dbReference type="GO" id="GO:0005737">
    <property type="term" value="C:cytoplasm"/>
    <property type="evidence" value="ECO:0007669"/>
    <property type="project" value="TreeGrafter"/>
</dbReference>
<dbReference type="STRING" id="1409788.NC99_20970"/>
<dbReference type="Gene3D" id="3.40.50.720">
    <property type="entry name" value="NAD(P)-binding Rossmann-like Domain"/>
    <property type="match status" value="1"/>
</dbReference>
<dbReference type="PATRIC" id="fig|1409788.3.peg.2169"/>
<dbReference type="InterPro" id="IPR001509">
    <property type="entry name" value="Epimerase_deHydtase"/>
</dbReference>
<dbReference type="InterPro" id="IPR036291">
    <property type="entry name" value="NAD(P)-bd_dom_sf"/>
</dbReference>
<evidence type="ECO:0000313" key="3">
    <source>
        <dbReference type="Proteomes" id="UP000036958"/>
    </source>
</evidence>
<dbReference type="GO" id="GO:0004029">
    <property type="term" value="F:aldehyde dehydrogenase (NAD+) activity"/>
    <property type="evidence" value="ECO:0007669"/>
    <property type="project" value="TreeGrafter"/>
</dbReference>
<comment type="caution">
    <text evidence="2">The sequence shown here is derived from an EMBL/GenBank/DDBJ whole genome shotgun (WGS) entry which is preliminary data.</text>
</comment>
<proteinExistence type="predicted"/>
<dbReference type="InterPro" id="IPR051783">
    <property type="entry name" value="NAD(P)-dependent_oxidoreduct"/>
</dbReference>
<dbReference type="PANTHER" id="PTHR48079:SF6">
    <property type="entry name" value="NAD(P)-BINDING DOMAIN-CONTAINING PROTEIN-RELATED"/>
    <property type="match status" value="1"/>
</dbReference>
<dbReference type="PANTHER" id="PTHR48079">
    <property type="entry name" value="PROTEIN YEEZ"/>
    <property type="match status" value="1"/>
</dbReference>
<accession>A0A0L8V9T4</accession>